<feature type="transmembrane region" description="Helical" evidence="1">
    <location>
        <begin position="6"/>
        <end position="27"/>
    </location>
</feature>
<sequence length="98" mass="11226">MWSPLVVMITVSMAVVFQCDVAVGINLKWPPPPRQPMTYKVGGASDDWGWRKNSNLSDWVKRKKVYVLDTFSEMIRYSFTREDGITLSAVLQGLVRME</sequence>
<proteinExistence type="predicted"/>
<keyword evidence="1" id="KW-0812">Transmembrane</keyword>
<reference evidence="2" key="1">
    <citation type="submission" date="2020-07" db="EMBL/GenBank/DDBJ databases">
        <title>Ethylene signaling mediates host invasion by parasitic plants.</title>
        <authorList>
            <person name="Yoshida S."/>
        </authorList>
    </citation>
    <scope>NUCLEOTIDE SEQUENCE</scope>
    <source>
        <strain evidence="2">Okayama</strain>
    </source>
</reference>
<protein>
    <submittedName>
        <fullName evidence="2">Uncharacterized protein</fullName>
    </submittedName>
</protein>
<evidence type="ECO:0000313" key="3">
    <source>
        <dbReference type="Proteomes" id="UP000653305"/>
    </source>
</evidence>
<keyword evidence="1" id="KW-0472">Membrane</keyword>
<comment type="caution">
    <text evidence="2">The sequence shown here is derived from an EMBL/GenBank/DDBJ whole genome shotgun (WGS) entry which is preliminary data.</text>
</comment>
<dbReference type="Proteomes" id="UP000653305">
    <property type="component" value="Unassembled WGS sequence"/>
</dbReference>
<dbReference type="AlphaFoldDB" id="A0A830CJA5"/>
<accession>A0A830CJA5</accession>
<organism evidence="2 3">
    <name type="scientific">Phtheirospermum japonicum</name>
    <dbReference type="NCBI Taxonomy" id="374723"/>
    <lineage>
        <taxon>Eukaryota</taxon>
        <taxon>Viridiplantae</taxon>
        <taxon>Streptophyta</taxon>
        <taxon>Embryophyta</taxon>
        <taxon>Tracheophyta</taxon>
        <taxon>Spermatophyta</taxon>
        <taxon>Magnoliopsida</taxon>
        <taxon>eudicotyledons</taxon>
        <taxon>Gunneridae</taxon>
        <taxon>Pentapetalae</taxon>
        <taxon>asterids</taxon>
        <taxon>lamiids</taxon>
        <taxon>Lamiales</taxon>
        <taxon>Orobanchaceae</taxon>
        <taxon>Orobanchaceae incertae sedis</taxon>
        <taxon>Phtheirospermum</taxon>
    </lineage>
</organism>
<gene>
    <name evidence="2" type="ORF">PHJA_002130100</name>
</gene>
<name>A0A830CJA5_9LAMI</name>
<evidence type="ECO:0000256" key="1">
    <source>
        <dbReference type="SAM" id="Phobius"/>
    </source>
</evidence>
<keyword evidence="3" id="KW-1185">Reference proteome</keyword>
<evidence type="ECO:0000313" key="2">
    <source>
        <dbReference type="EMBL" id="GFP99860.1"/>
    </source>
</evidence>
<keyword evidence="1" id="KW-1133">Transmembrane helix</keyword>
<dbReference type="EMBL" id="BMAC01000592">
    <property type="protein sequence ID" value="GFP99860.1"/>
    <property type="molecule type" value="Genomic_DNA"/>
</dbReference>